<dbReference type="AlphaFoldDB" id="B4LI36"/>
<accession>B4LI36</accession>
<dbReference type="PRINTS" id="PR00080">
    <property type="entry name" value="SDRFAMILY"/>
</dbReference>
<dbReference type="Gene3D" id="3.40.50.720">
    <property type="entry name" value="NAD(P)-binding Rossmann-like Domain"/>
    <property type="match status" value="1"/>
</dbReference>
<dbReference type="STRING" id="7244.B4LI36"/>
<dbReference type="Pfam" id="PF00106">
    <property type="entry name" value="adh_short"/>
    <property type="match status" value="1"/>
</dbReference>
<dbReference type="HOGENOM" id="CLU_010194_2_16_1"/>
<dbReference type="GO" id="GO:0004022">
    <property type="term" value="F:alcohol dehydrogenase (NAD+) activity"/>
    <property type="evidence" value="ECO:0007669"/>
    <property type="project" value="InterPro"/>
</dbReference>
<dbReference type="InterPro" id="IPR036291">
    <property type="entry name" value="NAD(P)-bd_dom_sf"/>
</dbReference>
<dbReference type="PANTHER" id="PTHR44229:SF8">
    <property type="entry name" value="ALCOHOL DEHYDROGENASE-RELATED"/>
    <property type="match status" value="1"/>
</dbReference>
<dbReference type="PhylomeDB" id="B4LI36"/>
<dbReference type="GO" id="GO:0005737">
    <property type="term" value="C:cytoplasm"/>
    <property type="evidence" value="ECO:0007669"/>
    <property type="project" value="TreeGrafter"/>
</dbReference>
<dbReference type="eggNOG" id="KOG4169">
    <property type="taxonomic scope" value="Eukaryota"/>
</dbReference>
<evidence type="ECO:0000313" key="5">
    <source>
        <dbReference type="EMBL" id="EDW68580.1"/>
    </source>
</evidence>
<gene>
    <name evidence="5" type="primary">Dvir\GJ12792</name>
    <name evidence="5" type="ORF">Dvir_GJ12792</name>
</gene>
<sequence>MDLAGKNVVYLGGFGGIGQKVCAELLERQLKALAVFDLAPNDQLMGAWQAKYPNTEIFYQKVDITQKPELEAAYKAAAARLQHFDLVVNGMGLMNDHFVELTIQINLLGLINSSLLALEHMDQTKGGRGGLVVNISSVAGLQPTPLMSIYSAAKHGVTAFTRGLADPAYYAHTGVAFITICPGFTDTPLLADMLDKTTFSFETPMKKIIPKVKRQPPEVCARNMVKVIEQGQNGGVWKLDVGEMEELDMPVMWKPVLQD</sequence>
<name>B4LI36_DROVI</name>
<dbReference type="PRINTS" id="PR01169">
    <property type="entry name" value="CERATITISADH"/>
</dbReference>
<dbReference type="SUPFAM" id="SSF51735">
    <property type="entry name" value="NAD(P)-binding Rossmann-fold domains"/>
    <property type="match status" value="1"/>
</dbReference>
<protein>
    <recommendedName>
        <fullName evidence="3">Fat body protein 2</fullName>
    </recommendedName>
</protein>
<evidence type="ECO:0000313" key="6">
    <source>
        <dbReference type="Proteomes" id="UP000008792"/>
    </source>
</evidence>
<dbReference type="InParanoid" id="B4LI36"/>
<dbReference type="OrthoDB" id="417891at2759"/>
<dbReference type="EMBL" id="CH940647">
    <property type="protein sequence ID" value="EDW68580.1"/>
    <property type="molecule type" value="Genomic_DNA"/>
</dbReference>
<comment type="similarity">
    <text evidence="1 4">Belongs to the short-chain dehydrogenases/reductases (SDR) family.</text>
</comment>
<dbReference type="InterPro" id="IPR002347">
    <property type="entry name" value="SDR_fam"/>
</dbReference>
<dbReference type="FunFam" id="3.40.50.720:FF:000149">
    <property type="entry name" value="15-hydroxyprostaglandin dehydrogenase [NAD(+)]"/>
    <property type="match status" value="1"/>
</dbReference>
<proteinExistence type="inferred from homology"/>
<dbReference type="SMR" id="B4LI36"/>
<reference evidence="5 6" key="1">
    <citation type="journal article" date="2007" name="Nature">
        <title>Evolution of genes and genomes on the Drosophila phylogeny.</title>
        <authorList>
            <consortium name="Drosophila 12 Genomes Consortium"/>
            <person name="Clark A.G."/>
            <person name="Eisen M.B."/>
            <person name="Smith D.R."/>
            <person name="Bergman C.M."/>
            <person name="Oliver B."/>
            <person name="Markow T.A."/>
            <person name="Kaufman T.C."/>
            <person name="Kellis M."/>
            <person name="Gelbart W."/>
            <person name="Iyer V.N."/>
            <person name="Pollard D.A."/>
            <person name="Sackton T.B."/>
            <person name="Larracuente A.M."/>
            <person name="Singh N.D."/>
            <person name="Abad J.P."/>
            <person name="Abt D.N."/>
            <person name="Adryan B."/>
            <person name="Aguade M."/>
            <person name="Akashi H."/>
            <person name="Anderson W.W."/>
            <person name="Aquadro C.F."/>
            <person name="Ardell D.H."/>
            <person name="Arguello R."/>
            <person name="Artieri C.G."/>
            <person name="Barbash D.A."/>
            <person name="Barker D."/>
            <person name="Barsanti P."/>
            <person name="Batterham P."/>
            <person name="Batzoglou S."/>
            <person name="Begun D."/>
            <person name="Bhutkar A."/>
            <person name="Blanco E."/>
            <person name="Bosak S.A."/>
            <person name="Bradley R.K."/>
            <person name="Brand A.D."/>
            <person name="Brent M.R."/>
            <person name="Brooks A.N."/>
            <person name="Brown R.H."/>
            <person name="Butlin R.K."/>
            <person name="Caggese C."/>
            <person name="Calvi B.R."/>
            <person name="Bernardo de Carvalho A."/>
            <person name="Caspi A."/>
            <person name="Castrezana S."/>
            <person name="Celniker S.E."/>
            <person name="Chang J.L."/>
            <person name="Chapple C."/>
            <person name="Chatterji S."/>
            <person name="Chinwalla A."/>
            <person name="Civetta A."/>
            <person name="Clifton S.W."/>
            <person name="Comeron J.M."/>
            <person name="Costello J.C."/>
            <person name="Coyne J.A."/>
            <person name="Daub J."/>
            <person name="David R.G."/>
            <person name="Delcher A.L."/>
            <person name="Delehaunty K."/>
            <person name="Do C.B."/>
            <person name="Ebling H."/>
            <person name="Edwards K."/>
            <person name="Eickbush T."/>
            <person name="Evans J.D."/>
            <person name="Filipski A."/>
            <person name="Findeiss S."/>
            <person name="Freyhult E."/>
            <person name="Fulton L."/>
            <person name="Fulton R."/>
            <person name="Garcia A.C."/>
            <person name="Gardiner A."/>
            <person name="Garfield D.A."/>
            <person name="Garvin B.E."/>
            <person name="Gibson G."/>
            <person name="Gilbert D."/>
            <person name="Gnerre S."/>
            <person name="Godfrey J."/>
            <person name="Good R."/>
            <person name="Gotea V."/>
            <person name="Gravely B."/>
            <person name="Greenberg A.J."/>
            <person name="Griffiths-Jones S."/>
            <person name="Gross S."/>
            <person name="Guigo R."/>
            <person name="Gustafson E.A."/>
            <person name="Haerty W."/>
            <person name="Hahn M.W."/>
            <person name="Halligan D.L."/>
            <person name="Halpern A.L."/>
            <person name="Halter G.M."/>
            <person name="Han M.V."/>
            <person name="Heger A."/>
            <person name="Hillier L."/>
            <person name="Hinrichs A.S."/>
            <person name="Holmes I."/>
            <person name="Hoskins R.A."/>
            <person name="Hubisz M.J."/>
            <person name="Hultmark D."/>
            <person name="Huntley M.A."/>
            <person name="Jaffe D.B."/>
            <person name="Jagadeeshan S."/>
            <person name="Jeck W.R."/>
            <person name="Johnson J."/>
            <person name="Jones C.D."/>
            <person name="Jordan W.C."/>
            <person name="Karpen G.H."/>
            <person name="Kataoka E."/>
            <person name="Keightley P.D."/>
            <person name="Kheradpour P."/>
            <person name="Kirkness E.F."/>
            <person name="Koerich L.B."/>
            <person name="Kristiansen K."/>
            <person name="Kudrna D."/>
            <person name="Kulathinal R.J."/>
            <person name="Kumar S."/>
            <person name="Kwok R."/>
            <person name="Lander E."/>
            <person name="Langley C.H."/>
            <person name="Lapoint R."/>
            <person name="Lazzaro B.P."/>
            <person name="Lee S.J."/>
            <person name="Levesque L."/>
            <person name="Li R."/>
            <person name="Lin C.F."/>
            <person name="Lin M.F."/>
            <person name="Lindblad-Toh K."/>
            <person name="Llopart A."/>
            <person name="Long M."/>
            <person name="Low L."/>
            <person name="Lozovsky E."/>
            <person name="Lu J."/>
            <person name="Luo M."/>
            <person name="Machado C.A."/>
            <person name="Makalowski W."/>
            <person name="Marzo M."/>
            <person name="Matsuda M."/>
            <person name="Matzkin L."/>
            <person name="McAllister B."/>
            <person name="McBride C.S."/>
            <person name="McKernan B."/>
            <person name="McKernan K."/>
            <person name="Mendez-Lago M."/>
            <person name="Minx P."/>
            <person name="Mollenhauer M.U."/>
            <person name="Montooth K."/>
            <person name="Mount S.M."/>
            <person name="Mu X."/>
            <person name="Myers E."/>
            <person name="Negre B."/>
            <person name="Newfeld S."/>
            <person name="Nielsen R."/>
            <person name="Noor M.A."/>
            <person name="O'Grady P."/>
            <person name="Pachter L."/>
            <person name="Papaceit M."/>
            <person name="Parisi M.J."/>
            <person name="Parisi M."/>
            <person name="Parts L."/>
            <person name="Pedersen J.S."/>
            <person name="Pesole G."/>
            <person name="Phillippy A.M."/>
            <person name="Ponting C.P."/>
            <person name="Pop M."/>
            <person name="Porcelli D."/>
            <person name="Powell J.R."/>
            <person name="Prohaska S."/>
            <person name="Pruitt K."/>
            <person name="Puig M."/>
            <person name="Quesneville H."/>
            <person name="Ram K.R."/>
            <person name="Rand D."/>
            <person name="Rasmussen M.D."/>
            <person name="Reed L.K."/>
            <person name="Reenan R."/>
            <person name="Reily A."/>
            <person name="Remington K.A."/>
            <person name="Rieger T.T."/>
            <person name="Ritchie M.G."/>
            <person name="Robin C."/>
            <person name="Rogers Y.H."/>
            <person name="Rohde C."/>
            <person name="Rozas J."/>
            <person name="Rubenfield M.J."/>
            <person name="Ruiz A."/>
            <person name="Russo S."/>
            <person name="Salzberg S.L."/>
            <person name="Sanchez-Gracia A."/>
            <person name="Saranga D.J."/>
            <person name="Sato H."/>
            <person name="Schaeffer S.W."/>
            <person name="Schatz M.C."/>
            <person name="Schlenke T."/>
            <person name="Schwartz R."/>
            <person name="Segarra C."/>
            <person name="Singh R.S."/>
            <person name="Sirot L."/>
            <person name="Sirota M."/>
            <person name="Sisneros N.B."/>
            <person name="Smith C.D."/>
            <person name="Smith T.F."/>
            <person name="Spieth J."/>
            <person name="Stage D.E."/>
            <person name="Stark A."/>
            <person name="Stephan W."/>
            <person name="Strausberg R.L."/>
            <person name="Strempel S."/>
            <person name="Sturgill D."/>
            <person name="Sutton G."/>
            <person name="Sutton G.G."/>
            <person name="Tao W."/>
            <person name="Teichmann S."/>
            <person name="Tobari Y.N."/>
            <person name="Tomimura Y."/>
            <person name="Tsolas J.M."/>
            <person name="Valente V.L."/>
            <person name="Venter E."/>
            <person name="Venter J.C."/>
            <person name="Vicario S."/>
            <person name="Vieira F.G."/>
            <person name="Vilella A.J."/>
            <person name="Villasante A."/>
            <person name="Walenz B."/>
            <person name="Wang J."/>
            <person name="Wasserman M."/>
            <person name="Watts T."/>
            <person name="Wilson D."/>
            <person name="Wilson R.K."/>
            <person name="Wing R.A."/>
            <person name="Wolfner M.F."/>
            <person name="Wong A."/>
            <person name="Wong G.K."/>
            <person name="Wu C.I."/>
            <person name="Wu G."/>
            <person name="Yamamoto D."/>
            <person name="Yang H.P."/>
            <person name="Yang S.P."/>
            <person name="Yorke J.A."/>
            <person name="Yoshida K."/>
            <person name="Zdobnov E."/>
            <person name="Zhang P."/>
            <person name="Zhang Y."/>
            <person name="Zimin A.V."/>
            <person name="Baldwin J."/>
            <person name="Abdouelleil A."/>
            <person name="Abdulkadir J."/>
            <person name="Abebe A."/>
            <person name="Abera B."/>
            <person name="Abreu J."/>
            <person name="Acer S.C."/>
            <person name="Aftuck L."/>
            <person name="Alexander A."/>
            <person name="An P."/>
            <person name="Anderson E."/>
            <person name="Anderson S."/>
            <person name="Arachi H."/>
            <person name="Azer M."/>
            <person name="Bachantsang P."/>
            <person name="Barry A."/>
            <person name="Bayul T."/>
            <person name="Berlin A."/>
            <person name="Bessette D."/>
            <person name="Bloom T."/>
            <person name="Blye J."/>
            <person name="Boguslavskiy L."/>
            <person name="Bonnet C."/>
            <person name="Boukhgalter B."/>
            <person name="Bourzgui I."/>
            <person name="Brown A."/>
            <person name="Cahill P."/>
            <person name="Channer S."/>
            <person name="Cheshatsang Y."/>
            <person name="Chuda L."/>
            <person name="Citroen M."/>
            <person name="Collymore A."/>
            <person name="Cooke P."/>
            <person name="Costello M."/>
            <person name="D'Aco K."/>
            <person name="Daza R."/>
            <person name="De Haan G."/>
            <person name="DeGray S."/>
            <person name="DeMaso C."/>
            <person name="Dhargay N."/>
            <person name="Dooley K."/>
            <person name="Dooley E."/>
            <person name="Doricent M."/>
            <person name="Dorje P."/>
            <person name="Dorjee K."/>
            <person name="Dupes A."/>
            <person name="Elong R."/>
            <person name="Falk J."/>
            <person name="Farina A."/>
            <person name="Faro S."/>
            <person name="Ferguson D."/>
            <person name="Fisher S."/>
            <person name="Foley C.D."/>
            <person name="Franke A."/>
            <person name="Friedrich D."/>
            <person name="Gadbois L."/>
            <person name="Gearin G."/>
            <person name="Gearin C.R."/>
            <person name="Giannoukos G."/>
            <person name="Goode T."/>
            <person name="Graham J."/>
            <person name="Grandbois E."/>
            <person name="Grewal S."/>
            <person name="Gyaltsen K."/>
            <person name="Hafez N."/>
            <person name="Hagos B."/>
            <person name="Hall J."/>
            <person name="Henson C."/>
            <person name="Hollinger A."/>
            <person name="Honan T."/>
            <person name="Huard M.D."/>
            <person name="Hughes L."/>
            <person name="Hurhula B."/>
            <person name="Husby M.E."/>
            <person name="Kamat A."/>
            <person name="Kanga B."/>
            <person name="Kashin S."/>
            <person name="Khazanovich D."/>
            <person name="Kisner P."/>
            <person name="Lance K."/>
            <person name="Lara M."/>
            <person name="Lee W."/>
            <person name="Lennon N."/>
            <person name="Letendre F."/>
            <person name="LeVine R."/>
            <person name="Lipovsky A."/>
            <person name="Liu X."/>
            <person name="Liu J."/>
            <person name="Liu S."/>
            <person name="Lokyitsang T."/>
            <person name="Lokyitsang Y."/>
            <person name="Lubonja R."/>
            <person name="Lui A."/>
            <person name="MacDonald P."/>
            <person name="Magnisalis V."/>
            <person name="Maru K."/>
            <person name="Matthews C."/>
            <person name="McCusker W."/>
            <person name="McDonough S."/>
            <person name="Mehta T."/>
            <person name="Meldrim J."/>
            <person name="Meneus L."/>
            <person name="Mihai O."/>
            <person name="Mihalev A."/>
            <person name="Mihova T."/>
            <person name="Mittelman R."/>
            <person name="Mlenga V."/>
            <person name="Montmayeur A."/>
            <person name="Mulrain L."/>
            <person name="Navidi A."/>
            <person name="Naylor J."/>
            <person name="Negash T."/>
            <person name="Nguyen T."/>
            <person name="Nguyen N."/>
            <person name="Nicol R."/>
            <person name="Norbu C."/>
            <person name="Norbu N."/>
            <person name="Novod N."/>
            <person name="O'Neill B."/>
            <person name="Osman S."/>
            <person name="Markiewicz E."/>
            <person name="Oyono O.L."/>
            <person name="Patti C."/>
            <person name="Phunkhang P."/>
            <person name="Pierre F."/>
            <person name="Priest M."/>
            <person name="Raghuraman S."/>
            <person name="Rege F."/>
            <person name="Reyes R."/>
            <person name="Rise C."/>
            <person name="Rogov P."/>
            <person name="Ross K."/>
            <person name="Ryan E."/>
            <person name="Settipalli S."/>
            <person name="Shea T."/>
            <person name="Sherpa N."/>
            <person name="Shi L."/>
            <person name="Shih D."/>
            <person name="Sparrow T."/>
            <person name="Spaulding J."/>
            <person name="Stalker J."/>
            <person name="Stange-Thomann N."/>
            <person name="Stavropoulos S."/>
            <person name="Stone C."/>
            <person name="Strader C."/>
            <person name="Tesfaye S."/>
            <person name="Thomson T."/>
            <person name="Thoulutsang Y."/>
            <person name="Thoulutsang D."/>
            <person name="Topham K."/>
            <person name="Topping I."/>
            <person name="Tsamla T."/>
            <person name="Vassiliev H."/>
            <person name="Vo A."/>
            <person name="Wangchuk T."/>
            <person name="Wangdi T."/>
            <person name="Weiand M."/>
            <person name="Wilkinson J."/>
            <person name="Wilson A."/>
            <person name="Yadav S."/>
            <person name="Young G."/>
            <person name="Yu Q."/>
            <person name="Zembek L."/>
            <person name="Zhong D."/>
            <person name="Zimmer A."/>
            <person name="Zwirko Z."/>
            <person name="Jaffe D.B."/>
            <person name="Alvarez P."/>
            <person name="Brockman W."/>
            <person name="Butler J."/>
            <person name="Chin C."/>
            <person name="Gnerre S."/>
            <person name="Grabherr M."/>
            <person name="Kleber M."/>
            <person name="Mauceli E."/>
            <person name="MacCallum I."/>
        </authorList>
    </citation>
    <scope>NUCLEOTIDE SEQUENCE [LARGE SCALE GENOMIC DNA]</scope>
    <source>
        <strain evidence="6">Tucson 15010-1051.87</strain>
    </source>
</reference>
<dbReference type="PRINTS" id="PR01167">
    <property type="entry name" value="INSADHFAMILY"/>
</dbReference>
<dbReference type="InterPro" id="IPR002426">
    <property type="entry name" value="ADH_Ceratitis-type"/>
</dbReference>
<evidence type="ECO:0000256" key="4">
    <source>
        <dbReference type="RuleBase" id="RU000363"/>
    </source>
</evidence>
<dbReference type="InterPro" id="IPR020904">
    <property type="entry name" value="Sc_DH/Rdtase_CS"/>
</dbReference>
<dbReference type="PROSITE" id="PS00061">
    <property type="entry name" value="ADH_SHORT"/>
    <property type="match status" value="1"/>
</dbReference>
<evidence type="ECO:0000256" key="2">
    <source>
        <dbReference type="ARBA" id="ARBA00023002"/>
    </source>
</evidence>
<evidence type="ECO:0000256" key="3">
    <source>
        <dbReference type="ARBA" id="ARBA00072358"/>
    </source>
</evidence>
<dbReference type="FunCoup" id="B4LI36">
    <property type="interactions" value="85"/>
</dbReference>
<dbReference type="KEGG" id="dvi:6623916"/>
<keyword evidence="6" id="KW-1185">Reference proteome</keyword>
<evidence type="ECO:0000256" key="1">
    <source>
        <dbReference type="ARBA" id="ARBA00006484"/>
    </source>
</evidence>
<dbReference type="Proteomes" id="UP000008792">
    <property type="component" value="Unassembled WGS sequence"/>
</dbReference>
<organism evidence="5 6">
    <name type="scientific">Drosophila virilis</name>
    <name type="common">Fruit fly</name>
    <dbReference type="NCBI Taxonomy" id="7244"/>
    <lineage>
        <taxon>Eukaryota</taxon>
        <taxon>Metazoa</taxon>
        <taxon>Ecdysozoa</taxon>
        <taxon>Arthropoda</taxon>
        <taxon>Hexapoda</taxon>
        <taxon>Insecta</taxon>
        <taxon>Pterygota</taxon>
        <taxon>Neoptera</taxon>
        <taxon>Endopterygota</taxon>
        <taxon>Diptera</taxon>
        <taxon>Brachycera</taxon>
        <taxon>Muscomorpha</taxon>
        <taxon>Ephydroidea</taxon>
        <taxon>Drosophilidae</taxon>
        <taxon>Drosophila</taxon>
    </lineage>
</organism>
<keyword evidence="2 5" id="KW-0560">Oxidoreductase</keyword>
<dbReference type="OMA" id="MANPIYF"/>
<dbReference type="PANTHER" id="PTHR44229">
    <property type="entry name" value="15-HYDROXYPROSTAGLANDIN DEHYDROGENASE [NAD(+)]"/>
    <property type="match status" value="1"/>
</dbReference>